<organism evidence="2 3">
    <name type="scientific">Simplicispira metamorpha</name>
    <dbReference type="NCBI Taxonomy" id="80881"/>
    <lineage>
        <taxon>Bacteria</taxon>
        <taxon>Pseudomonadati</taxon>
        <taxon>Pseudomonadota</taxon>
        <taxon>Betaproteobacteria</taxon>
        <taxon>Burkholderiales</taxon>
        <taxon>Comamonadaceae</taxon>
        <taxon>Simplicispira</taxon>
    </lineage>
</organism>
<dbReference type="InterPro" id="IPR032314">
    <property type="entry name" value="DUF4845"/>
</dbReference>
<dbReference type="RefSeq" id="WP_119014294.1">
    <property type="nucleotide sequence ID" value="NZ_QXNC01000031.1"/>
</dbReference>
<dbReference type="OrthoDB" id="9133279at2"/>
<gene>
    <name evidence="2" type="ORF">EV674_11088</name>
</gene>
<evidence type="ECO:0000256" key="1">
    <source>
        <dbReference type="SAM" id="Phobius"/>
    </source>
</evidence>
<sequence length="120" mass="13099">MNAQRTPRRSRQRGLSFIGVIFIGLMAVAAFAIGGQSIPIWLEYQAITKAMNKAKIESTVPGVRAAFDRAAAIDNISSVKGQDLEVTKRGDKVVVSVNYAREIPLAGPAYLVYRFQAQTD</sequence>
<proteinExistence type="predicted"/>
<keyword evidence="1" id="KW-1133">Transmembrane helix</keyword>
<feature type="transmembrane region" description="Helical" evidence="1">
    <location>
        <begin position="15"/>
        <end position="42"/>
    </location>
</feature>
<dbReference type="Proteomes" id="UP000295182">
    <property type="component" value="Unassembled WGS sequence"/>
</dbReference>
<accession>A0A4R2NAA3</accession>
<dbReference type="AlphaFoldDB" id="A0A4R2NAA3"/>
<evidence type="ECO:0000313" key="3">
    <source>
        <dbReference type="Proteomes" id="UP000295182"/>
    </source>
</evidence>
<dbReference type="EMBL" id="SLXH01000010">
    <property type="protein sequence ID" value="TCP17993.1"/>
    <property type="molecule type" value="Genomic_DNA"/>
</dbReference>
<keyword evidence="1" id="KW-0472">Membrane</keyword>
<dbReference type="Pfam" id="PF16137">
    <property type="entry name" value="DUF4845"/>
    <property type="match status" value="1"/>
</dbReference>
<keyword evidence="1" id="KW-0812">Transmembrane</keyword>
<protein>
    <submittedName>
        <fullName evidence="2">Uncharacterized protein DUF4845</fullName>
    </submittedName>
</protein>
<name>A0A4R2NAA3_9BURK</name>
<comment type="caution">
    <text evidence="2">The sequence shown here is derived from an EMBL/GenBank/DDBJ whole genome shotgun (WGS) entry which is preliminary data.</text>
</comment>
<keyword evidence="3" id="KW-1185">Reference proteome</keyword>
<evidence type="ECO:0000313" key="2">
    <source>
        <dbReference type="EMBL" id="TCP17993.1"/>
    </source>
</evidence>
<reference evidence="2 3" key="1">
    <citation type="submission" date="2019-03" db="EMBL/GenBank/DDBJ databases">
        <title>Genomic Encyclopedia of Type Strains, Phase IV (KMG-IV): sequencing the most valuable type-strain genomes for metagenomic binning, comparative biology and taxonomic classification.</title>
        <authorList>
            <person name="Goeker M."/>
        </authorList>
    </citation>
    <scope>NUCLEOTIDE SEQUENCE [LARGE SCALE GENOMIC DNA]</scope>
    <source>
        <strain evidence="2 3">DSM 1837</strain>
    </source>
</reference>